<keyword evidence="3" id="KW-1185">Reference proteome</keyword>
<sequence length="96" mass="10114">MNGAARGGQGARPVRLHLACLATALLLMVGGTLYPPALSNAAGQADHGFASLMFWAMSAGFVRGVGFVPRFWPWRWLFSGWACALALVLAVAARLA</sequence>
<dbReference type="Pfam" id="PF09600">
    <property type="entry name" value="Cyd_oper_YbgE"/>
    <property type="match status" value="1"/>
</dbReference>
<feature type="transmembrane region" description="Helical" evidence="1">
    <location>
        <begin position="76"/>
        <end position="95"/>
    </location>
</feature>
<reference evidence="2 3" key="1">
    <citation type="submission" date="2016-10" db="EMBL/GenBank/DDBJ databases">
        <title>Complete genome sequences of three Cupriavidus strains isolated from various Malaysian environments.</title>
        <authorList>
            <person name="Abdullah A.A.-A."/>
            <person name="Shafie N.A.H."/>
            <person name="Lau N.S."/>
        </authorList>
    </citation>
    <scope>NUCLEOTIDE SEQUENCE [LARGE SCALE GENOMIC DNA]</scope>
    <source>
        <strain evidence="2 3">USMAA1020</strain>
    </source>
</reference>
<evidence type="ECO:0000256" key="1">
    <source>
        <dbReference type="SAM" id="Phobius"/>
    </source>
</evidence>
<evidence type="ECO:0000313" key="3">
    <source>
        <dbReference type="Proteomes" id="UP000177515"/>
    </source>
</evidence>
<dbReference type="RefSeq" id="WP_071037001.1">
    <property type="nucleotide sequence ID" value="NZ_CP017754.1"/>
</dbReference>
<evidence type="ECO:0008006" key="4">
    <source>
        <dbReference type="Google" id="ProtNLM"/>
    </source>
</evidence>
<keyword evidence="1" id="KW-0812">Transmembrane</keyword>
<keyword evidence="1" id="KW-0472">Membrane</keyword>
<evidence type="ECO:0000313" key="2">
    <source>
        <dbReference type="EMBL" id="AOZ06265.1"/>
    </source>
</evidence>
<proteinExistence type="predicted"/>
<protein>
    <recommendedName>
        <fullName evidence="4">Cyd operon protein YbgE</fullName>
    </recommendedName>
</protein>
<name>A0ABM6F4B1_9BURK</name>
<dbReference type="Proteomes" id="UP000177515">
    <property type="component" value="Chromosome 1"/>
</dbReference>
<accession>A0ABM6F4B1</accession>
<organism evidence="2 3">
    <name type="scientific">Cupriavidus malaysiensis</name>
    <dbReference type="NCBI Taxonomy" id="367825"/>
    <lineage>
        <taxon>Bacteria</taxon>
        <taxon>Pseudomonadati</taxon>
        <taxon>Pseudomonadota</taxon>
        <taxon>Betaproteobacteria</taxon>
        <taxon>Burkholderiales</taxon>
        <taxon>Burkholderiaceae</taxon>
        <taxon>Cupriavidus</taxon>
    </lineage>
</organism>
<dbReference type="InterPro" id="IPR011846">
    <property type="entry name" value="Cyd_oper_YbgE"/>
</dbReference>
<gene>
    <name evidence="2" type="ORF">BKK80_10775</name>
</gene>
<keyword evidence="1" id="KW-1133">Transmembrane helix</keyword>
<dbReference type="EMBL" id="CP017754">
    <property type="protein sequence ID" value="AOZ06265.1"/>
    <property type="molecule type" value="Genomic_DNA"/>
</dbReference>
<feature type="transmembrane region" description="Helical" evidence="1">
    <location>
        <begin position="51"/>
        <end position="69"/>
    </location>
</feature>